<evidence type="ECO:0000313" key="1">
    <source>
        <dbReference type="EMBL" id="KAJ1361835.1"/>
    </source>
</evidence>
<name>A0AAD5MNK8_PARTN</name>
<sequence length="108" mass="12180">MSTQNDWEGFEDEELETMLQDLVVSADEDAGNESVCTKTCTLHKVQMMTMKELQPPTVLPFDDPAAGVQHSIVPGCRQPAAFYQLLMTGIWKLIKGQKNIENHRNDSR</sequence>
<proteinExistence type="predicted"/>
<dbReference type="EMBL" id="JAHQIW010004277">
    <property type="protein sequence ID" value="KAJ1361835.1"/>
    <property type="molecule type" value="Genomic_DNA"/>
</dbReference>
<reference evidence="1" key="1">
    <citation type="submission" date="2021-06" db="EMBL/GenBank/DDBJ databases">
        <title>Parelaphostrongylus tenuis whole genome reference sequence.</title>
        <authorList>
            <person name="Garwood T.J."/>
            <person name="Larsen P.A."/>
            <person name="Fountain-Jones N.M."/>
            <person name="Garbe J.R."/>
            <person name="Macchietto M.G."/>
            <person name="Kania S.A."/>
            <person name="Gerhold R.W."/>
            <person name="Richards J.E."/>
            <person name="Wolf T.M."/>
        </authorList>
    </citation>
    <scope>NUCLEOTIDE SEQUENCE</scope>
    <source>
        <strain evidence="1">MNPRO001-30</strain>
        <tissue evidence="1">Meninges</tissue>
    </source>
</reference>
<gene>
    <name evidence="1" type="ORF">KIN20_021189</name>
</gene>
<protein>
    <submittedName>
        <fullName evidence="1">Uncharacterized protein</fullName>
    </submittedName>
</protein>
<dbReference type="Proteomes" id="UP001196413">
    <property type="component" value="Unassembled WGS sequence"/>
</dbReference>
<keyword evidence="2" id="KW-1185">Reference proteome</keyword>
<dbReference type="AlphaFoldDB" id="A0AAD5MNK8"/>
<accession>A0AAD5MNK8</accession>
<comment type="caution">
    <text evidence="1">The sequence shown here is derived from an EMBL/GenBank/DDBJ whole genome shotgun (WGS) entry which is preliminary data.</text>
</comment>
<organism evidence="1 2">
    <name type="scientific">Parelaphostrongylus tenuis</name>
    <name type="common">Meningeal worm</name>
    <dbReference type="NCBI Taxonomy" id="148309"/>
    <lineage>
        <taxon>Eukaryota</taxon>
        <taxon>Metazoa</taxon>
        <taxon>Ecdysozoa</taxon>
        <taxon>Nematoda</taxon>
        <taxon>Chromadorea</taxon>
        <taxon>Rhabditida</taxon>
        <taxon>Rhabditina</taxon>
        <taxon>Rhabditomorpha</taxon>
        <taxon>Strongyloidea</taxon>
        <taxon>Metastrongylidae</taxon>
        <taxon>Parelaphostrongylus</taxon>
    </lineage>
</organism>
<evidence type="ECO:0000313" key="2">
    <source>
        <dbReference type="Proteomes" id="UP001196413"/>
    </source>
</evidence>